<dbReference type="EMBL" id="BMAU01021289">
    <property type="protein sequence ID" value="GFY09383.1"/>
    <property type="molecule type" value="Genomic_DNA"/>
</dbReference>
<sequence length="296" mass="34512">MELHKLCANHEKLSPDPEQNYNFATLTETKTLGVSWKPNLDCFLIKVKVCLDSSYTKRDVLSTIAKIFDPVGLMAPVISKAKIFLQRLWRSKLEWNDLLPAEEYREWQQFLVSLENINNIEIPRRIFVAFPEVIEIHGFADFLHYFELVPDLRNTIYHKLLKEFHSITKLPNPNQPGKHNAVHYIMVAKPRKLAPDRFKIAKTEFQNMMHLGHLRPSKSKNASPLYMVPKKGTLDWRPVGDYRALNSQTLKDKYPIPCIADFTTELHGSKIFSRIDLLKAIIKFLNVQITLYRNKK</sequence>
<comment type="caution">
    <text evidence="1">The sequence shown here is derived from an EMBL/GenBank/DDBJ whole genome shotgun (WGS) entry which is preliminary data.</text>
</comment>
<dbReference type="InterPro" id="IPR008042">
    <property type="entry name" value="Retrotrans_Pao"/>
</dbReference>
<dbReference type="PANTHER" id="PTHR47331:SF1">
    <property type="entry name" value="GAG-LIKE PROTEIN"/>
    <property type="match status" value="1"/>
</dbReference>
<keyword evidence="2" id="KW-1185">Reference proteome</keyword>
<dbReference type="GO" id="GO:0071897">
    <property type="term" value="P:DNA biosynthetic process"/>
    <property type="evidence" value="ECO:0007669"/>
    <property type="project" value="UniProtKB-ARBA"/>
</dbReference>
<dbReference type="AlphaFoldDB" id="A0A8X6VIX2"/>
<dbReference type="InterPro" id="IPR043502">
    <property type="entry name" value="DNA/RNA_pol_sf"/>
</dbReference>
<evidence type="ECO:0000313" key="2">
    <source>
        <dbReference type="Proteomes" id="UP000887159"/>
    </source>
</evidence>
<accession>A0A8X6VIX2</accession>
<dbReference type="Pfam" id="PF05380">
    <property type="entry name" value="Peptidase_A17"/>
    <property type="match status" value="1"/>
</dbReference>
<gene>
    <name evidence="1" type="primary">pol_796</name>
    <name evidence="1" type="ORF">TNCV_1941931</name>
</gene>
<dbReference type="Gene3D" id="3.30.70.270">
    <property type="match status" value="1"/>
</dbReference>
<dbReference type="SUPFAM" id="SSF56672">
    <property type="entry name" value="DNA/RNA polymerases"/>
    <property type="match status" value="1"/>
</dbReference>
<organism evidence="1 2">
    <name type="scientific">Trichonephila clavipes</name>
    <name type="common">Golden silk orbweaver</name>
    <name type="synonym">Nephila clavipes</name>
    <dbReference type="NCBI Taxonomy" id="2585209"/>
    <lineage>
        <taxon>Eukaryota</taxon>
        <taxon>Metazoa</taxon>
        <taxon>Ecdysozoa</taxon>
        <taxon>Arthropoda</taxon>
        <taxon>Chelicerata</taxon>
        <taxon>Arachnida</taxon>
        <taxon>Araneae</taxon>
        <taxon>Araneomorphae</taxon>
        <taxon>Entelegynae</taxon>
        <taxon>Araneoidea</taxon>
        <taxon>Nephilidae</taxon>
        <taxon>Trichonephila</taxon>
    </lineage>
</organism>
<proteinExistence type="predicted"/>
<dbReference type="Gene3D" id="3.10.10.10">
    <property type="entry name" value="HIV Type 1 Reverse Transcriptase, subunit A, domain 1"/>
    <property type="match status" value="1"/>
</dbReference>
<name>A0A8X6VIX2_TRICX</name>
<dbReference type="PANTHER" id="PTHR47331">
    <property type="entry name" value="PHD-TYPE DOMAIN-CONTAINING PROTEIN"/>
    <property type="match status" value="1"/>
</dbReference>
<protein>
    <submittedName>
        <fullName evidence="1">Retrovirus-related Pol polyprotein from transposon opus</fullName>
    </submittedName>
</protein>
<reference evidence="1" key="1">
    <citation type="submission" date="2020-08" db="EMBL/GenBank/DDBJ databases">
        <title>Multicomponent nature underlies the extraordinary mechanical properties of spider dragline silk.</title>
        <authorList>
            <person name="Kono N."/>
            <person name="Nakamura H."/>
            <person name="Mori M."/>
            <person name="Yoshida Y."/>
            <person name="Ohtoshi R."/>
            <person name="Malay A.D."/>
            <person name="Moran D.A.P."/>
            <person name="Tomita M."/>
            <person name="Numata K."/>
            <person name="Arakawa K."/>
        </authorList>
    </citation>
    <scope>NUCLEOTIDE SEQUENCE</scope>
</reference>
<evidence type="ECO:0000313" key="1">
    <source>
        <dbReference type="EMBL" id="GFY09383.1"/>
    </source>
</evidence>
<dbReference type="InterPro" id="IPR043128">
    <property type="entry name" value="Rev_trsase/Diguanyl_cyclase"/>
</dbReference>
<dbReference type="Proteomes" id="UP000887159">
    <property type="component" value="Unassembled WGS sequence"/>
</dbReference>